<feature type="region of interest" description="Disordered" evidence="9">
    <location>
        <begin position="563"/>
        <end position="600"/>
    </location>
</feature>
<evidence type="ECO:0000313" key="11">
    <source>
        <dbReference type="RefSeq" id="XP_018336347.1"/>
    </source>
</evidence>
<feature type="region of interest" description="Disordered" evidence="9">
    <location>
        <begin position="283"/>
        <end position="449"/>
    </location>
</feature>
<feature type="compositionally biased region" description="Basic and acidic residues" evidence="9">
    <location>
        <begin position="380"/>
        <end position="391"/>
    </location>
</feature>
<feature type="compositionally biased region" description="Polar residues" evidence="9">
    <location>
        <begin position="1028"/>
        <end position="1037"/>
    </location>
</feature>
<dbReference type="GeneID" id="108744886"/>
<evidence type="ECO:0000313" key="10">
    <source>
        <dbReference type="Proteomes" id="UP000192223"/>
    </source>
</evidence>
<dbReference type="InterPro" id="IPR050576">
    <property type="entry name" value="Cilia_flagella_integrity"/>
</dbReference>
<dbReference type="Proteomes" id="UP000192223">
    <property type="component" value="Unplaced"/>
</dbReference>
<keyword evidence="5" id="KW-0677">Repeat</keyword>
<protein>
    <recommendedName>
        <fullName evidence="8">Dynein axonemal assembly factor 1 homolog</fullName>
    </recommendedName>
</protein>
<reference evidence="11" key="1">
    <citation type="submission" date="2025-08" db="UniProtKB">
        <authorList>
            <consortium name="RefSeq"/>
        </authorList>
    </citation>
    <scope>IDENTIFICATION</scope>
    <source>
        <tissue evidence="11">Entire body</tissue>
    </source>
</reference>
<feature type="compositionally biased region" description="Basic and acidic residues" evidence="9">
    <location>
        <begin position="498"/>
        <end position="509"/>
    </location>
</feature>
<accession>A0A1W4XU83</accession>
<comment type="function">
    <text evidence="1">Cilium-specific protein required for cilia structures.</text>
</comment>
<dbReference type="RefSeq" id="XP_018336347.1">
    <property type="nucleotide sequence ID" value="XM_018480845.1"/>
</dbReference>
<dbReference type="FunFam" id="3.80.10.10:FF:000166">
    <property type="entry name" value="Dynein assembly factor 1, axonemal"/>
    <property type="match status" value="1"/>
</dbReference>
<dbReference type="Gene3D" id="3.80.10.10">
    <property type="entry name" value="Ribonuclease Inhibitor"/>
    <property type="match status" value="2"/>
</dbReference>
<keyword evidence="4" id="KW-0433">Leucine-rich repeat</keyword>
<feature type="region of interest" description="Disordered" evidence="9">
    <location>
        <begin position="1025"/>
        <end position="1058"/>
    </location>
</feature>
<dbReference type="CTD" id="318856"/>
<gene>
    <name evidence="11" type="primary">LOC108744886</name>
</gene>
<dbReference type="PROSITE" id="PS51450">
    <property type="entry name" value="LRR"/>
    <property type="match status" value="4"/>
</dbReference>
<keyword evidence="10" id="KW-1185">Reference proteome</keyword>
<keyword evidence="7" id="KW-0966">Cell projection</keyword>
<evidence type="ECO:0000256" key="7">
    <source>
        <dbReference type="ARBA" id="ARBA00023273"/>
    </source>
</evidence>
<dbReference type="PANTHER" id="PTHR45973">
    <property type="entry name" value="PROTEIN PHOSPHATASE 1 REGULATORY SUBUNIT SDS22-RELATED"/>
    <property type="match status" value="1"/>
</dbReference>
<evidence type="ECO:0000256" key="1">
    <source>
        <dbReference type="ARBA" id="ARBA00003843"/>
    </source>
</evidence>
<feature type="compositionally biased region" description="Polar residues" evidence="9">
    <location>
        <begin position="633"/>
        <end position="655"/>
    </location>
</feature>
<dbReference type="SUPFAM" id="SSF52075">
    <property type="entry name" value="Outer arm dynein light chain 1"/>
    <property type="match status" value="1"/>
</dbReference>
<comment type="similarity">
    <text evidence="3">Belongs to the DNAAF1 family.</text>
</comment>
<feature type="compositionally biased region" description="Basic and acidic residues" evidence="9">
    <location>
        <begin position="563"/>
        <end position="598"/>
    </location>
</feature>
<dbReference type="SMART" id="SM00365">
    <property type="entry name" value="LRR_SD22"/>
    <property type="match status" value="4"/>
</dbReference>
<feature type="region of interest" description="Disordered" evidence="9">
    <location>
        <begin position="478"/>
        <end position="509"/>
    </location>
</feature>
<feature type="compositionally biased region" description="Acidic residues" evidence="9">
    <location>
        <begin position="414"/>
        <end position="428"/>
    </location>
</feature>
<evidence type="ECO:0000256" key="5">
    <source>
        <dbReference type="ARBA" id="ARBA00022737"/>
    </source>
</evidence>
<dbReference type="InterPro" id="IPR001611">
    <property type="entry name" value="Leu-rich_rpt"/>
</dbReference>
<dbReference type="AlphaFoldDB" id="A0A1W4XU83"/>
<name>A0A1W4XU83_AGRPL</name>
<feature type="compositionally biased region" description="Polar residues" evidence="9">
    <location>
        <begin position="288"/>
        <end position="297"/>
    </location>
</feature>
<evidence type="ECO:0000256" key="6">
    <source>
        <dbReference type="ARBA" id="ARBA00023069"/>
    </source>
</evidence>
<dbReference type="InParanoid" id="A0A1W4XU83"/>
<evidence type="ECO:0000256" key="3">
    <source>
        <dbReference type="ARBA" id="ARBA00006453"/>
    </source>
</evidence>
<evidence type="ECO:0000256" key="2">
    <source>
        <dbReference type="ARBA" id="ARBA00004138"/>
    </source>
</evidence>
<evidence type="ECO:0000256" key="4">
    <source>
        <dbReference type="ARBA" id="ARBA00022614"/>
    </source>
</evidence>
<feature type="region of interest" description="Disordered" evidence="9">
    <location>
        <begin position="526"/>
        <end position="546"/>
    </location>
</feature>
<organism evidence="10 11">
    <name type="scientific">Agrilus planipennis</name>
    <name type="common">Emerald ash borer</name>
    <name type="synonym">Agrilus marcopoli</name>
    <dbReference type="NCBI Taxonomy" id="224129"/>
    <lineage>
        <taxon>Eukaryota</taxon>
        <taxon>Metazoa</taxon>
        <taxon>Ecdysozoa</taxon>
        <taxon>Arthropoda</taxon>
        <taxon>Hexapoda</taxon>
        <taxon>Insecta</taxon>
        <taxon>Pterygota</taxon>
        <taxon>Neoptera</taxon>
        <taxon>Endopterygota</taxon>
        <taxon>Coleoptera</taxon>
        <taxon>Polyphaga</taxon>
        <taxon>Elateriformia</taxon>
        <taxon>Buprestoidea</taxon>
        <taxon>Buprestidae</taxon>
        <taxon>Agrilinae</taxon>
        <taxon>Agrilus</taxon>
    </lineage>
</organism>
<feature type="compositionally biased region" description="Low complexity" evidence="9">
    <location>
        <begin position="1038"/>
        <end position="1051"/>
    </location>
</feature>
<feature type="compositionally biased region" description="Acidic residues" evidence="9">
    <location>
        <begin position="370"/>
        <end position="379"/>
    </location>
</feature>
<proteinExistence type="inferred from homology"/>
<feature type="compositionally biased region" description="Polar residues" evidence="9">
    <location>
        <begin position="356"/>
        <end position="365"/>
    </location>
</feature>
<dbReference type="STRING" id="224129.A0A1W4XU83"/>
<dbReference type="InterPro" id="IPR032675">
    <property type="entry name" value="LRR_dom_sf"/>
</dbReference>
<sequence>MSAGIEVINENQENLECPKTAKSHSKYNCLDDISRGPRMTKEFIKKHCKEHKLYQTPHLNDVLYLHFKGFSKIENLEEYIGLKCLWLENNGLIEISGLENQTELRSLFLHYNLIKKIENLDKCTKLDSINLSHNLVRKIENLDCIPQLHSLNLGNNYIETLDEIEHLEKLQELSILDLSNNHIDEALIVQTLSRMKNLRVVNLMGNPVIRKIPQYRKTLILSCKNLRYLDDRPVFPRDRACAEAWERGGFAEEQAERQRWIDRENARIMDSVYGLLRLRDQRRNNNRVPQQDSGMGTSLQDSESEQDSLSDNTRSELAQNEANSARRDDSTEYNPTPHLDRFRIGVYVQEDAEENPISQSTSHANLSELPSEDEAEILPDDERNNNNKEDETLFGDLFTERSESEQHPINNSEQSDEEETSEEEDGSDSDSSSSVDFMMNGETDENYLDYRECINDFSPKKKRYLKKKMPPLIEEIFAENETQRNAADEDTNVTETLQENRLKEEKEERVNHITKEEWLRAVQNSDLEEVQKSTEQLEEPKEEKVDTLEQSFQKLMASLKEERDGLKYAKYPKDSSTSNEERETKTKHNDNRHFDDLISSKQDLNEQIQEKLETNEYSKENDVVEPKIYEECSASTEANGDGTITCSSLNENGVDTNEEKSFKDAGVTASLEPEATPDQLMADENKTESSSDEESDDESKTYYEKIDKYATPLAERLEDVIGEDEDQIFEVMTRDEMKKKSQDVVEEKVRKILPSEDEETKDGENKIGTIKDNEIEEMFKSEVSTGHCVTENIAEETKAKGEKLYNKIGNREHESIKELLKWDKKLNCEKLHFLLPRKKVERNLIVPCPNNDSTLPKFLTSPSLQPSSSKVLFGSQRPYYQENASACVEKIGDIRKIMSDFEKELGDFIEEHGDSFRKTLKQSMALLKQFDNNLANKKSFFDKLTNKVSVSEEENQPQIKEIDEEVSNDSLLLIKKDNWVETNKNIRNTLTNDDTKQTIADEEGAVKIVEVDSLQKIARRLVEENRSQHLNVQSTESNENNKQNDNTNKPNLESDVTSDVMINVAKENIVESDRNDQDDIIADCVIKRNVTCTLEMQLAREEE</sequence>
<keyword evidence="6" id="KW-0969">Cilium</keyword>
<dbReference type="KEGG" id="apln:108744886"/>
<dbReference type="GO" id="GO:0005929">
    <property type="term" value="C:cilium"/>
    <property type="evidence" value="ECO:0007669"/>
    <property type="project" value="UniProtKB-SubCell"/>
</dbReference>
<evidence type="ECO:0000256" key="8">
    <source>
        <dbReference type="ARBA" id="ARBA00024433"/>
    </source>
</evidence>
<evidence type="ECO:0000256" key="9">
    <source>
        <dbReference type="SAM" id="MobiDB-lite"/>
    </source>
</evidence>
<dbReference type="PANTHER" id="PTHR45973:SF9">
    <property type="entry name" value="LEUCINE-RICH REPEAT-CONTAINING PROTEIN 46"/>
    <property type="match status" value="1"/>
</dbReference>
<dbReference type="Pfam" id="PF14580">
    <property type="entry name" value="LRR_9"/>
    <property type="match status" value="1"/>
</dbReference>
<dbReference type="OrthoDB" id="1904536at2759"/>
<comment type="subcellular location">
    <subcellularLocation>
        <location evidence="2">Cell projection</location>
        <location evidence="2">Cilium</location>
    </subcellularLocation>
</comment>
<feature type="region of interest" description="Disordered" evidence="9">
    <location>
        <begin position="628"/>
        <end position="704"/>
    </location>
</feature>